<dbReference type="EMBL" id="CP171845">
    <property type="protein sequence ID" value="XKQ43525.1"/>
    <property type="molecule type" value="Genomic_DNA"/>
</dbReference>
<evidence type="ECO:0000313" key="1">
    <source>
        <dbReference type="EMBL" id="XKQ43525.1"/>
    </source>
</evidence>
<keyword evidence="1" id="KW-0614">Plasmid</keyword>
<dbReference type="Proteomes" id="UP000076193">
    <property type="component" value="Plasmid unnamed1"/>
</dbReference>
<reference evidence="1" key="1">
    <citation type="submission" date="2024-10" db="EMBL/GenBank/DDBJ databases">
        <title>Strain of Rhizobium-related bacteria isolated fromm roots of Vavilovia formosa.</title>
        <authorList>
            <person name="Kimeklis A."/>
            <person name="Afonin A."/>
        </authorList>
    </citation>
    <scope>NUCLEOTIDE SEQUENCE</scope>
    <source>
        <strain evidence="1">Vaf12</strain>
    </source>
</reference>
<accession>A0ACD5FE29</accession>
<name>A0ACD5FE29_RHILE</name>
<gene>
    <name evidence="1" type="ORF">A4A59_028580</name>
</gene>
<evidence type="ECO:0000313" key="2">
    <source>
        <dbReference type="Proteomes" id="UP000076193"/>
    </source>
</evidence>
<organism evidence="1 2">
    <name type="scientific">Rhizobium leguminosarum</name>
    <dbReference type="NCBI Taxonomy" id="384"/>
    <lineage>
        <taxon>Bacteria</taxon>
        <taxon>Pseudomonadati</taxon>
        <taxon>Pseudomonadota</taxon>
        <taxon>Alphaproteobacteria</taxon>
        <taxon>Hyphomicrobiales</taxon>
        <taxon>Rhizobiaceae</taxon>
        <taxon>Rhizobium/Agrobacterium group</taxon>
        <taxon>Rhizobium</taxon>
    </lineage>
</organism>
<proteinExistence type="predicted"/>
<protein>
    <submittedName>
        <fullName evidence="1">Uncharacterized protein</fullName>
    </submittedName>
</protein>
<geneLocation type="plasmid" evidence="1 2">
    <name>unnamed1</name>
</geneLocation>
<sequence>MSIEQARALAISDSHEEQERVWFESPSYDHDPRSLRAMQTHGHVRSTDRLARFVGLESYEAAGGGIVRDLFGEDTSTFLSDQPLLTRLAMDAVEQSVGPLKIEGWKWAETSLEPSVIYSHNGYGRIFPQTRQLTEDEQAELSALGESFDEVQAQIEAYAEDDAAIEADEA</sequence>